<accession>A0A6C7E7X0</accession>
<comment type="similarity">
    <text evidence="1">Belongs to the glycosyltransferase 2 family.</text>
</comment>
<organism evidence="5 6">
    <name type="scientific">Ilumatobacter coccineus (strain NBRC 103263 / KCTC 29153 / YM16-304)</name>
    <dbReference type="NCBI Taxonomy" id="1313172"/>
    <lineage>
        <taxon>Bacteria</taxon>
        <taxon>Bacillati</taxon>
        <taxon>Actinomycetota</taxon>
        <taxon>Acidimicrobiia</taxon>
        <taxon>Acidimicrobiales</taxon>
        <taxon>Ilumatobacteraceae</taxon>
        <taxon>Ilumatobacter</taxon>
    </lineage>
</organism>
<keyword evidence="2 5" id="KW-0328">Glycosyltransferase</keyword>
<dbReference type="GO" id="GO:0016020">
    <property type="term" value="C:membrane"/>
    <property type="evidence" value="ECO:0007669"/>
    <property type="project" value="GOC"/>
</dbReference>
<keyword evidence="3 5" id="KW-0808">Transferase</keyword>
<proteinExistence type="inferred from homology"/>
<dbReference type="PANTHER" id="PTHR43398:SF1">
    <property type="entry name" value="DOLICHOL-PHOSPHATE MANNOSYLTRANSFERASE SUBUNIT 1"/>
    <property type="match status" value="1"/>
</dbReference>
<gene>
    <name evidence="5" type="primary">ppm1</name>
    <name evidence="5" type="ORF">YM304_25130</name>
</gene>
<dbReference type="GO" id="GO:0009247">
    <property type="term" value="P:glycolipid biosynthetic process"/>
    <property type="evidence" value="ECO:0007669"/>
    <property type="project" value="TreeGrafter"/>
</dbReference>
<dbReference type="Pfam" id="PF00535">
    <property type="entry name" value="Glycos_transf_2"/>
    <property type="match status" value="1"/>
</dbReference>
<evidence type="ECO:0000256" key="2">
    <source>
        <dbReference type="ARBA" id="ARBA00022676"/>
    </source>
</evidence>
<dbReference type="RefSeq" id="WP_015442074.1">
    <property type="nucleotide sequence ID" value="NC_020520.1"/>
</dbReference>
<dbReference type="CDD" id="cd06442">
    <property type="entry name" value="DPM1_like"/>
    <property type="match status" value="1"/>
</dbReference>
<dbReference type="Gene3D" id="3.90.550.10">
    <property type="entry name" value="Spore Coat Polysaccharide Biosynthesis Protein SpsA, Chain A"/>
    <property type="match status" value="1"/>
</dbReference>
<dbReference type="EC" id="2.4.1.-" evidence="5"/>
<evidence type="ECO:0000256" key="1">
    <source>
        <dbReference type="ARBA" id="ARBA00006739"/>
    </source>
</evidence>
<dbReference type="InterPro" id="IPR029044">
    <property type="entry name" value="Nucleotide-diphossugar_trans"/>
</dbReference>
<dbReference type="PANTHER" id="PTHR43398">
    <property type="entry name" value="DOLICHOL-PHOSPHATE MANNOSYLTRANSFERASE SUBUNIT 1"/>
    <property type="match status" value="1"/>
</dbReference>
<keyword evidence="6" id="KW-1185">Reference proteome</keyword>
<dbReference type="InterPro" id="IPR001173">
    <property type="entry name" value="Glyco_trans_2-like"/>
</dbReference>
<dbReference type="EMBL" id="AP012057">
    <property type="protein sequence ID" value="BAN02827.1"/>
    <property type="molecule type" value="Genomic_DNA"/>
</dbReference>
<dbReference type="FunFam" id="3.90.550.10:FF:000122">
    <property type="entry name" value="Dolichol-phosphate mannosyltransferase subunit 1"/>
    <property type="match status" value="1"/>
</dbReference>
<dbReference type="InterPro" id="IPR039528">
    <property type="entry name" value="DPM1-like"/>
</dbReference>
<dbReference type="KEGG" id="aym:YM304_25130"/>
<evidence type="ECO:0000313" key="5">
    <source>
        <dbReference type="EMBL" id="BAN02827.1"/>
    </source>
</evidence>
<protein>
    <submittedName>
        <fullName evidence="5">Polyprenol-phosphate mannosyltransferase</fullName>
        <ecNumber evidence="5">2.4.1.-</ecNumber>
    </submittedName>
</protein>
<evidence type="ECO:0000313" key="6">
    <source>
        <dbReference type="Proteomes" id="UP000011863"/>
    </source>
</evidence>
<evidence type="ECO:0000256" key="3">
    <source>
        <dbReference type="ARBA" id="ARBA00022679"/>
    </source>
</evidence>
<feature type="domain" description="Glycosyltransferase 2-like" evidence="4">
    <location>
        <begin position="5"/>
        <end position="167"/>
    </location>
</feature>
<sequence length="245" mass="26955">MRSVVVLPTYNEAANIDRFLRKVRKAAPTTDILVVDDDSPDGTGALTEELADELGRISLLPRPGKRGLGSAYRDGFAKVLADDYDVIITMDADLSHDPDRIPDLLELIANGADLAIGSRYVTGGGTTDWPVRRQLLSKWGNAYTRTILGVAPRDCTGGYRAYRADKLAAIDPTSTEAEGYAFMTELVRRLTEHGAVIEETPIIFRDRTAGKSKMSGRIIVESMILVTGWGVGDRFRRLTGRRKQQ</sequence>
<dbReference type="SUPFAM" id="SSF53448">
    <property type="entry name" value="Nucleotide-diphospho-sugar transferases"/>
    <property type="match status" value="1"/>
</dbReference>
<dbReference type="GO" id="GO:0004582">
    <property type="term" value="F:dolichyl-phosphate beta-D-mannosyltransferase activity"/>
    <property type="evidence" value="ECO:0007669"/>
    <property type="project" value="InterPro"/>
</dbReference>
<dbReference type="Proteomes" id="UP000011863">
    <property type="component" value="Chromosome"/>
</dbReference>
<dbReference type="AlphaFoldDB" id="A0A6C7E7X0"/>
<name>A0A6C7E7X0_ILUCY</name>
<evidence type="ECO:0000259" key="4">
    <source>
        <dbReference type="Pfam" id="PF00535"/>
    </source>
</evidence>
<reference evidence="5 6" key="1">
    <citation type="journal article" date="2013" name="Int. J. Syst. Evol. Microbiol.">
        <title>Ilumatobacter nonamiense sp. nov. and Ilumatobacter coccineum sp. nov., isolated from seashore sand.</title>
        <authorList>
            <person name="Matsumoto A."/>
            <person name="Kasai H."/>
            <person name="Matsuo Y."/>
            <person name="Shizuri Y."/>
            <person name="Ichikawa N."/>
            <person name="Fujita N."/>
            <person name="Omura S."/>
            <person name="Takahashi Y."/>
        </authorList>
    </citation>
    <scope>NUCLEOTIDE SEQUENCE [LARGE SCALE GENOMIC DNA]</scope>
    <source>
        <strain evidence="6">NBRC 103263 / KCTC 29153 / YM16-304</strain>
    </source>
</reference>